<gene>
    <name evidence="2" type="ORF">SR858_19945</name>
</gene>
<dbReference type="PANTHER" id="PTHR34351">
    <property type="entry name" value="SLR1927 PROTEIN-RELATED"/>
    <property type="match status" value="1"/>
</dbReference>
<keyword evidence="1" id="KW-1133">Transmembrane helix</keyword>
<name>A0ABZ0XVU4_9BURK</name>
<protein>
    <submittedName>
        <fullName evidence="2">DUF58 domain-containing protein</fullName>
    </submittedName>
</protein>
<evidence type="ECO:0000313" key="2">
    <source>
        <dbReference type="EMBL" id="WQH03307.1"/>
    </source>
</evidence>
<dbReference type="EMBL" id="CP140152">
    <property type="protein sequence ID" value="WQH03307.1"/>
    <property type="molecule type" value="Genomic_DNA"/>
</dbReference>
<reference evidence="2 3" key="1">
    <citation type="submission" date="2023-11" db="EMBL/GenBank/DDBJ databases">
        <title>MicrobeMod: A computational toolkit for identifying prokaryotic methylation and restriction-modification with nanopore sequencing.</title>
        <authorList>
            <person name="Crits-Christoph A."/>
            <person name="Kang S.C."/>
            <person name="Lee H."/>
            <person name="Ostrov N."/>
        </authorList>
    </citation>
    <scope>NUCLEOTIDE SEQUENCE [LARGE SCALE GENOMIC DNA]</scope>
    <source>
        <strain evidence="2 3">ATCC 25935</strain>
    </source>
</reference>
<dbReference type="PANTHER" id="PTHR34351:SF1">
    <property type="entry name" value="SLR1927 PROTEIN"/>
    <property type="match status" value="1"/>
</dbReference>
<keyword evidence="1" id="KW-0472">Membrane</keyword>
<organism evidence="2 3">
    <name type="scientific">Duganella zoogloeoides</name>
    <dbReference type="NCBI Taxonomy" id="75659"/>
    <lineage>
        <taxon>Bacteria</taxon>
        <taxon>Pseudomonadati</taxon>
        <taxon>Pseudomonadota</taxon>
        <taxon>Betaproteobacteria</taxon>
        <taxon>Burkholderiales</taxon>
        <taxon>Oxalobacteraceae</taxon>
        <taxon>Telluria group</taxon>
        <taxon>Duganella</taxon>
    </lineage>
</organism>
<proteinExistence type="predicted"/>
<sequence length="361" mass="38579">MAKIGAGVAAMAARAQLQAWYRHRRERWLVRRDRGDSGAATGITLTPRRVYILPTRPGLGFAVLLLLMLIGALNYNLGLGFALTFFTGACAVADMFLTTRNLVALKLTAGRAAPVFAGEQAQFEVQLHNPTRRDRFAIVIGFDDDASWKSAASAAVSPPPPHPTDVAAGATSAVVLSAPAPARGWLAAPRIRLATSFPLGLFRAWSYWKPARPKLELAILVYPAPETPAPPLPSHGAASEDGHGAVGLDNFAGIRPYQQGDPMRHLAWRQIARHDPALGGQLVTKQFDGGAVAELALDFAELPAHLGLELRLSRMTQWVLQAELRALPYSLRLGAASYGPALGDAHRAACLSALALYEGPA</sequence>
<accession>A0ABZ0XVU4</accession>
<feature type="transmembrane region" description="Helical" evidence="1">
    <location>
        <begin position="58"/>
        <end position="75"/>
    </location>
</feature>
<dbReference type="Proteomes" id="UP001326110">
    <property type="component" value="Chromosome"/>
</dbReference>
<evidence type="ECO:0000256" key="1">
    <source>
        <dbReference type="SAM" id="Phobius"/>
    </source>
</evidence>
<keyword evidence="1" id="KW-0812">Transmembrane</keyword>
<evidence type="ECO:0000313" key="3">
    <source>
        <dbReference type="Proteomes" id="UP001326110"/>
    </source>
</evidence>
<keyword evidence="3" id="KW-1185">Reference proteome</keyword>